<dbReference type="InterPro" id="IPR043129">
    <property type="entry name" value="ATPase_NBD"/>
</dbReference>
<accession>A0A9P6RGT1</accession>
<dbReference type="AlphaFoldDB" id="A0A9P6RGT1"/>
<feature type="region of interest" description="Disordered" evidence="1">
    <location>
        <begin position="126"/>
        <end position="146"/>
    </location>
</feature>
<proteinExistence type="predicted"/>
<name>A0A9P6RGT1_9FUNG</name>
<dbReference type="PANTHER" id="PTHR14187:SF5">
    <property type="entry name" value="HEAT SHOCK 70 KDA PROTEIN 12A"/>
    <property type="match status" value="1"/>
</dbReference>
<comment type="caution">
    <text evidence="2">The sequence shown here is derived from an EMBL/GenBank/DDBJ whole genome shotgun (WGS) entry which is preliminary data.</text>
</comment>
<feature type="compositionally biased region" description="Low complexity" evidence="1">
    <location>
        <begin position="56"/>
        <end position="109"/>
    </location>
</feature>
<feature type="region of interest" description="Disordered" evidence="1">
    <location>
        <begin position="1"/>
        <end position="114"/>
    </location>
</feature>
<dbReference type="Proteomes" id="UP000738325">
    <property type="component" value="Unassembled WGS sequence"/>
</dbReference>
<feature type="compositionally biased region" description="Low complexity" evidence="1">
    <location>
        <begin position="29"/>
        <end position="44"/>
    </location>
</feature>
<dbReference type="Gene3D" id="3.90.640.10">
    <property type="entry name" value="Actin, Chain A, domain 4"/>
    <property type="match status" value="1"/>
</dbReference>
<evidence type="ECO:0000313" key="3">
    <source>
        <dbReference type="Proteomes" id="UP000738325"/>
    </source>
</evidence>
<evidence type="ECO:0008006" key="4">
    <source>
        <dbReference type="Google" id="ProtNLM"/>
    </source>
</evidence>
<protein>
    <recommendedName>
        <fullName evidence="4">Actin-like ATPase domain-containing protein</fullName>
    </recommendedName>
</protein>
<dbReference type="OrthoDB" id="2963168at2759"/>
<gene>
    <name evidence="2" type="ORF">BGZ99_004837</name>
</gene>
<sequence length="790" mass="87150">MAARPISYSGLPPGAPPPRPTSMYPPQQPLYRPQQQQQQQQPPHLQHHQPRPMPMPQQQYMAMPMPLQQQQLLQQQQQQQRMVYATPQQQHLPQHMQFQQQQQQQQQQQVASPRPQFVVQRPPLMVAPSLPSMPVPQPQQQQQQQQLQQQQLLLLQQQQQQSRPPAAYTPNNIIATTAVSAGGVPGGAPGVPFGLRTPSLAAAPGMPGGVAALPPNAAFRPVLMRPPPGGYTVGPPTVISSPGLARMPVALAAGMRPIFIAAGPPSIIKNPLRTKALLERSVPVINIKQRTNTLLSNFWGDDVDVTKEGRVIDRAAEEKAANGGERQRLPRQTGIVVGIDFGNTYTGISYAHQGDGEMIDVVKWPRHLNAYAKVPTVSLYKTNEDRALVDWGSSALAAFKRSKTDRVLIRDYKLLLFDQGAKGRLDNGLHLTDVFTQYLRSIHRHLMDEVNKSQVLAAESVPIHYCITVPQSWTLPTRELILRCYVEAGIILQTPAPNMTVITEAEAAATYCREKCEEFESLRDGDIFMVLDAGGLTTTVTVFRVDDALGVRQFVRMSSSHAENCGSVMLDWRFRELILSRLQGLDILGKPTRQKALETLLEGFNELKSQFDGNSCDEVKHISVPMGLDVKDLYPPPPWMEDEYMALRGEELCEKVFDPVIERVQDLVDAQSRVHPVCAGLFMVGGFGANRYLQHKLSMVALSRMDSQSGNNSQRHSKTGSMINGLSGSMADMNMNGDGYGGGGGRNNRASGAPGIIKKIIMVQKAELAVARGAVIYGLKSASQYTKAFL</sequence>
<dbReference type="SUPFAM" id="SSF53067">
    <property type="entry name" value="Actin-like ATPase domain"/>
    <property type="match status" value="2"/>
</dbReference>
<dbReference type="EMBL" id="JAAAIP010000303">
    <property type="protein sequence ID" value="KAG0319924.1"/>
    <property type="molecule type" value="Genomic_DNA"/>
</dbReference>
<dbReference type="CDD" id="cd10170">
    <property type="entry name" value="ASKHA_NBD_HSP70"/>
    <property type="match status" value="1"/>
</dbReference>
<evidence type="ECO:0000256" key="1">
    <source>
        <dbReference type="SAM" id="MobiDB-lite"/>
    </source>
</evidence>
<dbReference type="PANTHER" id="PTHR14187">
    <property type="entry name" value="ALPHA KINASE/ELONGATION FACTOR 2 KINASE"/>
    <property type="match status" value="1"/>
</dbReference>
<keyword evidence="3" id="KW-1185">Reference proteome</keyword>
<dbReference type="Gene3D" id="3.30.420.40">
    <property type="match status" value="2"/>
</dbReference>
<organism evidence="2 3">
    <name type="scientific">Dissophora globulifera</name>
    <dbReference type="NCBI Taxonomy" id="979702"/>
    <lineage>
        <taxon>Eukaryota</taxon>
        <taxon>Fungi</taxon>
        <taxon>Fungi incertae sedis</taxon>
        <taxon>Mucoromycota</taxon>
        <taxon>Mortierellomycotina</taxon>
        <taxon>Mortierellomycetes</taxon>
        <taxon>Mortierellales</taxon>
        <taxon>Mortierellaceae</taxon>
        <taxon>Dissophora</taxon>
    </lineage>
</organism>
<reference evidence="2" key="1">
    <citation type="journal article" date="2020" name="Fungal Divers.">
        <title>Resolving the Mortierellaceae phylogeny through synthesis of multi-gene phylogenetics and phylogenomics.</title>
        <authorList>
            <person name="Vandepol N."/>
            <person name="Liber J."/>
            <person name="Desiro A."/>
            <person name="Na H."/>
            <person name="Kennedy M."/>
            <person name="Barry K."/>
            <person name="Grigoriev I.V."/>
            <person name="Miller A.N."/>
            <person name="O'Donnell K."/>
            <person name="Stajich J.E."/>
            <person name="Bonito G."/>
        </authorList>
    </citation>
    <scope>NUCLEOTIDE SEQUENCE</scope>
    <source>
        <strain evidence="2">REB-010B</strain>
    </source>
</reference>
<evidence type="ECO:0000313" key="2">
    <source>
        <dbReference type="EMBL" id="KAG0319924.1"/>
    </source>
</evidence>